<accession>A0ABN2Q8R5</accession>
<reference evidence="1 2" key="1">
    <citation type="journal article" date="2019" name="Int. J. Syst. Evol. Microbiol.">
        <title>The Global Catalogue of Microorganisms (GCM) 10K type strain sequencing project: providing services to taxonomists for standard genome sequencing and annotation.</title>
        <authorList>
            <consortium name="The Broad Institute Genomics Platform"/>
            <consortium name="The Broad Institute Genome Sequencing Center for Infectious Disease"/>
            <person name="Wu L."/>
            <person name="Ma J."/>
        </authorList>
    </citation>
    <scope>NUCLEOTIDE SEQUENCE [LARGE SCALE GENOMIC DNA]</scope>
    <source>
        <strain evidence="1 2">JCM 15309</strain>
    </source>
</reference>
<evidence type="ECO:0000313" key="1">
    <source>
        <dbReference type="EMBL" id="GAA1947178.1"/>
    </source>
</evidence>
<proteinExistence type="predicted"/>
<dbReference type="Proteomes" id="UP001500571">
    <property type="component" value="Unassembled WGS sequence"/>
</dbReference>
<evidence type="ECO:0008006" key="3">
    <source>
        <dbReference type="Google" id="ProtNLM"/>
    </source>
</evidence>
<comment type="caution">
    <text evidence="1">The sequence shown here is derived from an EMBL/GenBank/DDBJ whole genome shotgun (WGS) entry which is preliminary data.</text>
</comment>
<keyword evidence="2" id="KW-1185">Reference proteome</keyword>
<evidence type="ECO:0000313" key="2">
    <source>
        <dbReference type="Proteomes" id="UP001500571"/>
    </source>
</evidence>
<dbReference type="RefSeq" id="WP_344041641.1">
    <property type="nucleotide sequence ID" value="NZ_BAAAPB010000001.1"/>
</dbReference>
<sequence>MSLAPDADREPDQARLDELLQAQHGVVARRQVLECGFTVNDIRRLVRRREWAPAGHPAIFVDHTGPMTWRQRAWAAVLHAWPAALAGESALRAVEGPGRRDRDDGAPIRVAVDRKRSVVRREGIVIQRLSRLAARVQWSTSPPRLRTEEALLDLAAGSATELAAIGRLADAVNARLTTPARLLDTLASRPRIPRRRFLANTLADVRDGTCSVLEHGYLVGVERAHGPPRPRRQAPTGVGRPGFRDIDYPELGIVVELDGRLGHDGSAARDRDLERDLDARVAAGRVTVRLGWGQVFDRPCSTAVKVAQLLQRHGWQGAHRPCARCAQTAQTAQTAPWPRVTG</sequence>
<protein>
    <recommendedName>
        <fullName evidence="3">DUF559 domain-containing protein</fullName>
    </recommendedName>
</protein>
<organism evidence="1 2">
    <name type="scientific">Nocardioides panacihumi</name>
    <dbReference type="NCBI Taxonomy" id="400774"/>
    <lineage>
        <taxon>Bacteria</taxon>
        <taxon>Bacillati</taxon>
        <taxon>Actinomycetota</taxon>
        <taxon>Actinomycetes</taxon>
        <taxon>Propionibacteriales</taxon>
        <taxon>Nocardioidaceae</taxon>
        <taxon>Nocardioides</taxon>
    </lineage>
</organism>
<name>A0ABN2Q8R5_9ACTN</name>
<gene>
    <name evidence="1" type="ORF">GCM10009798_02770</name>
</gene>
<dbReference type="EMBL" id="BAAAPB010000001">
    <property type="protein sequence ID" value="GAA1947178.1"/>
    <property type="molecule type" value="Genomic_DNA"/>
</dbReference>